<dbReference type="Proteomes" id="UP000290289">
    <property type="component" value="Chromosome 11"/>
</dbReference>
<feature type="region of interest" description="Disordered" evidence="7">
    <location>
        <begin position="166"/>
        <end position="213"/>
    </location>
</feature>
<name>A0A498IR10_MALDO</name>
<feature type="compositionally biased region" description="Basic and acidic residues" evidence="7">
    <location>
        <begin position="113"/>
        <end position="126"/>
    </location>
</feature>
<comment type="subcellular location">
    <subcellularLocation>
        <location evidence="5">Cytoplasm</location>
    </subcellularLocation>
</comment>
<keyword evidence="1 5" id="KW-0963">Cytoplasm</keyword>
<dbReference type="SUPFAM" id="SSF54928">
    <property type="entry name" value="RNA-binding domain, RBD"/>
    <property type="match status" value="1"/>
</dbReference>
<protein>
    <recommendedName>
        <fullName evidence="5">Eukaryotic translation initiation factor 3 subunit G</fullName>
        <shortName evidence="5">eIF3g</shortName>
    </recommendedName>
    <alternativeName>
        <fullName evidence="5">Eukaryotic translation initiation factor 3 RNA-binding subunit</fullName>
        <shortName evidence="5">eIF-3 RNA-binding subunit</shortName>
    </alternativeName>
    <alternativeName>
        <fullName evidence="5">Eukaryotic translation initiation factor 3 subunit 4</fullName>
    </alternativeName>
</protein>
<dbReference type="Pfam" id="PF12353">
    <property type="entry name" value="eIF3g"/>
    <property type="match status" value="1"/>
</dbReference>
<feature type="compositionally biased region" description="Basic and acidic residues" evidence="7">
    <location>
        <begin position="197"/>
        <end position="213"/>
    </location>
</feature>
<organism evidence="9 10">
    <name type="scientific">Malus domestica</name>
    <name type="common">Apple</name>
    <name type="synonym">Pyrus malus</name>
    <dbReference type="NCBI Taxonomy" id="3750"/>
    <lineage>
        <taxon>Eukaryota</taxon>
        <taxon>Viridiplantae</taxon>
        <taxon>Streptophyta</taxon>
        <taxon>Embryophyta</taxon>
        <taxon>Tracheophyta</taxon>
        <taxon>Spermatophyta</taxon>
        <taxon>Magnoliopsida</taxon>
        <taxon>eudicotyledons</taxon>
        <taxon>Gunneridae</taxon>
        <taxon>Pentapetalae</taxon>
        <taxon>rosids</taxon>
        <taxon>fabids</taxon>
        <taxon>Rosales</taxon>
        <taxon>Rosaceae</taxon>
        <taxon>Amygdaloideae</taxon>
        <taxon>Maleae</taxon>
        <taxon>Malus</taxon>
    </lineage>
</organism>
<dbReference type="InterPro" id="IPR000504">
    <property type="entry name" value="RRM_dom"/>
</dbReference>
<dbReference type="GO" id="GO:0003723">
    <property type="term" value="F:RNA binding"/>
    <property type="evidence" value="ECO:0007669"/>
    <property type="project" value="UniProtKB-UniRule"/>
</dbReference>
<keyword evidence="10" id="KW-1185">Reference proteome</keyword>
<dbReference type="CDD" id="cd12933">
    <property type="entry name" value="eIF3G"/>
    <property type="match status" value="1"/>
</dbReference>
<keyword evidence="4 5" id="KW-0648">Protein biosynthesis</keyword>
<dbReference type="InterPro" id="IPR012677">
    <property type="entry name" value="Nucleotide-bd_a/b_plait_sf"/>
</dbReference>
<dbReference type="InterPro" id="IPR024675">
    <property type="entry name" value="eIF3g_N"/>
</dbReference>
<feature type="region of interest" description="Disordered" evidence="7">
    <location>
        <begin position="1"/>
        <end position="20"/>
    </location>
</feature>
<feature type="region of interest" description="Disordered" evidence="7">
    <location>
        <begin position="113"/>
        <end position="134"/>
    </location>
</feature>
<evidence type="ECO:0000256" key="4">
    <source>
        <dbReference type="ARBA" id="ARBA00022917"/>
    </source>
</evidence>
<dbReference type="HAMAP" id="MF_03006">
    <property type="entry name" value="eIF3g"/>
    <property type="match status" value="1"/>
</dbReference>
<dbReference type="EMBL" id="RDQH01000337">
    <property type="protein sequence ID" value="RXH84674.1"/>
    <property type="molecule type" value="Genomic_DNA"/>
</dbReference>
<keyword evidence="3 6" id="KW-0694">RNA-binding</keyword>
<dbReference type="GO" id="GO:0033290">
    <property type="term" value="C:eukaryotic 48S preinitiation complex"/>
    <property type="evidence" value="ECO:0007669"/>
    <property type="project" value="UniProtKB-UniRule"/>
</dbReference>
<dbReference type="CDD" id="cd12408">
    <property type="entry name" value="RRM_eIF3G_like"/>
    <property type="match status" value="1"/>
</dbReference>
<comment type="caution">
    <text evidence="9">The sequence shown here is derived from an EMBL/GenBank/DDBJ whole genome shotgun (WGS) entry which is preliminary data.</text>
</comment>
<dbReference type="FunFam" id="3.30.70.330:FF:000342">
    <property type="entry name" value="Eukaryotic translation initiation factor 3 subunit G"/>
    <property type="match status" value="1"/>
</dbReference>
<comment type="similarity">
    <text evidence="5">Belongs to the eIF-3 subunit G family.</text>
</comment>
<dbReference type="InterPro" id="IPR017334">
    <property type="entry name" value="eIF3_g"/>
</dbReference>
<dbReference type="STRING" id="3750.A0A498IR10"/>
<feature type="domain" description="RRM" evidence="8">
    <location>
        <begin position="212"/>
        <end position="295"/>
    </location>
</feature>
<dbReference type="Gene3D" id="3.30.70.330">
    <property type="match status" value="1"/>
</dbReference>
<comment type="function">
    <text evidence="5">RNA-binding component of the eukaryotic translation initiation factor 3 (eIF-3) complex, which is involved in protein synthesis of a specialized repertoire of mRNAs and, together with other initiation factors, stimulates binding of mRNA and methionyl-tRNAi to the 40S ribosome. The eIF-3 complex specifically targets and initiates translation of a subset of mRNAs involved in cell proliferation. This subunit can bind 18S rRNA.</text>
</comment>
<dbReference type="PROSITE" id="PS50102">
    <property type="entry name" value="RRM"/>
    <property type="match status" value="1"/>
</dbReference>
<dbReference type="PANTHER" id="PTHR10352">
    <property type="entry name" value="EUKARYOTIC TRANSLATION INITIATION FACTOR 3 SUBUNIT G"/>
    <property type="match status" value="1"/>
</dbReference>
<keyword evidence="2 5" id="KW-0396">Initiation factor</keyword>
<evidence type="ECO:0000256" key="2">
    <source>
        <dbReference type="ARBA" id="ARBA00022540"/>
    </source>
</evidence>
<dbReference type="InterPro" id="IPR034240">
    <property type="entry name" value="eIF3G_RRM"/>
</dbReference>
<dbReference type="SMART" id="SM00360">
    <property type="entry name" value="RRM"/>
    <property type="match status" value="1"/>
</dbReference>
<evidence type="ECO:0000256" key="3">
    <source>
        <dbReference type="ARBA" id="ARBA00022884"/>
    </source>
</evidence>
<dbReference type="InterPro" id="IPR035979">
    <property type="entry name" value="RBD_domain_sf"/>
</dbReference>
<evidence type="ECO:0000256" key="6">
    <source>
        <dbReference type="PROSITE-ProRule" id="PRU00176"/>
    </source>
</evidence>
<evidence type="ECO:0000259" key="8">
    <source>
        <dbReference type="PROSITE" id="PS50102"/>
    </source>
</evidence>
<dbReference type="GO" id="GO:0003743">
    <property type="term" value="F:translation initiation factor activity"/>
    <property type="evidence" value="ECO:0007669"/>
    <property type="project" value="UniProtKB-UniRule"/>
</dbReference>
<evidence type="ECO:0000256" key="1">
    <source>
        <dbReference type="ARBA" id="ARBA00022490"/>
    </source>
</evidence>
<comment type="subunit">
    <text evidence="5">Component of the eukaryotic translation initiation factor 3 (eIF-3) complex.</text>
</comment>
<dbReference type="Pfam" id="PF00076">
    <property type="entry name" value="RRM_1"/>
    <property type="match status" value="1"/>
</dbReference>
<accession>A0A498IR10</accession>
<evidence type="ECO:0000256" key="5">
    <source>
        <dbReference type="HAMAP-Rule" id="MF_03006"/>
    </source>
</evidence>
<evidence type="ECO:0000313" key="9">
    <source>
        <dbReference type="EMBL" id="RXH84674.1"/>
    </source>
</evidence>
<dbReference type="GO" id="GO:0005852">
    <property type="term" value="C:eukaryotic translation initiation factor 3 complex"/>
    <property type="evidence" value="ECO:0007669"/>
    <property type="project" value="UniProtKB-UniRule"/>
</dbReference>
<dbReference type="AlphaFoldDB" id="A0A498IR10"/>
<dbReference type="GO" id="GO:0001732">
    <property type="term" value="P:formation of cytoplasmic translation initiation complex"/>
    <property type="evidence" value="ECO:0007669"/>
    <property type="project" value="UniProtKB-UniRule"/>
</dbReference>
<sequence>MALVRPGSGNQPPKLRWGELEEDDGEDLDFLLPPRQVIGPDEDGIKRVIEYKFNENGNKVKMTTITRVRRLAQARLSKRAVERRSWPKFGDAVHEDVGARLTVVSTEEIFLERPRAPGSKAEEPKAGGDPLSQLTKGGAALKLCRTCGKKGDHWTSHCPYKDLAPPTEGFSDKPPTSEVVPGTPSTGKYVPPVQRGGGDRVGSDMRRRNDENSVRVTNLSEDTREPDLLELFRPFGAVSRVYVALDKNTSVSRGFGFVNFVNREDAQRAINKLNGYGYDNLILRDRIVLEEEAQTGNWIPEEAMGRKLGGGLMAEVEDKRHSDRRSWISARSELAESAGIVMYGTTGNLLYQEPSMVSCPPALYRSIAL</sequence>
<proteinExistence type="inferred from homology"/>
<gene>
    <name evidence="9" type="ORF">DVH24_032958</name>
</gene>
<evidence type="ECO:0000256" key="7">
    <source>
        <dbReference type="SAM" id="MobiDB-lite"/>
    </source>
</evidence>
<reference evidence="9 10" key="1">
    <citation type="submission" date="2018-10" db="EMBL/GenBank/DDBJ databases">
        <title>A high-quality apple genome assembly.</title>
        <authorList>
            <person name="Hu J."/>
        </authorList>
    </citation>
    <scope>NUCLEOTIDE SEQUENCE [LARGE SCALE GENOMIC DNA]</scope>
    <source>
        <strain evidence="10">cv. HFTH1</strain>
        <tissue evidence="9">Young leaf</tissue>
    </source>
</reference>
<evidence type="ECO:0000313" key="10">
    <source>
        <dbReference type="Proteomes" id="UP000290289"/>
    </source>
</evidence>
<dbReference type="GO" id="GO:0016282">
    <property type="term" value="C:eukaryotic 43S preinitiation complex"/>
    <property type="evidence" value="ECO:0007669"/>
    <property type="project" value="UniProtKB-UniRule"/>
</dbReference>